<keyword evidence="3" id="KW-1185">Reference proteome</keyword>
<evidence type="ECO:0000313" key="2">
    <source>
        <dbReference type="Ensembl" id="ENSPTRP00000072546.1"/>
    </source>
</evidence>
<dbReference type="EMBL" id="AACZ04071432">
    <property type="status" value="NOT_ANNOTATED_CDS"/>
    <property type="molecule type" value="Genomic_DNA"/>
</dbReference>
<proteinExistence type="predicted"/>
<dbReference type="Proteomes" id="UP000002277">
    <property type="component" value="Chromosome 1"/>
</dbReference>
<name>A0A2I3S6D2_PANTR</name>
<dbReference type="InParanoid" id="A0A2I3S6D2"/>
<reference evidence="2" key="2">
    <citation type="submission" date="2025-08" db="UniProtKB">
        <authorList>
            <consortium name="Ensembl"/>
        </authorList>
    </citation>
    <scope>IDENTIFICATION</scope>
</reference>
<feature type="region of interest" description="Disordered" evidence="1">
    <location>
        <begin position="1"/>
        <end position="40"/>
    </location>
</feature>
<organism evidence="2 3">
    <name type="scientific">Pan troglodytes</name>
    <name type="common">Chimpanzee</name>
    <dbReference type="NCBI Taxonomy" id="9598"/>
    <lineage>
        <taxon>Eukaryota</taxon>
        <taxon>Metazoa</taxon>
        <taxon>Chordata</taxon>
        <taxon>Craniata</taxon>
        <taxon>Vertebrata</taxon>
        <taxon>Euteleostomi</taxon>
        <taxon>Mammalia</taxon>
        <taxon>Eutheria</taxon>
        <taxon>Euarchontoglires</taxon>
        <taxon>Primates</taxon>
        <taxon>Haplorrhini</taxon>
        <taxon>Catarrhini</taxon>
        <taxon>Hominidae</taxon>
        <taxon>Pan</taxon>
    </lineage>
</organism>
<protein>
    <submittedName>
        <fullName evidence="2">Uncharacterized protein</fullName>
    </submittedName>
</protein>
<dbReference type="Ensembl" id="ENSPTRT00000102120.1">
    <property type="protein sequence ID" value="ENSPTRP00000072546.1"/>
    <property type="gene ID" value="ENSPTRG00000049916.1"/>
</dbReference>
<reference evidence="2" key="3">
    <citation type="submission" date="2025-09" db="UniProtKB">
        <authorList>
            <consortium name="Ensembl"/>
        </authorList>
    </citation>
    <scope>IDENTIFICATION</scope>
</reference>
<dbReference type="AlphaFoldDB" id="A0A2I3S6D2"/>
<dbReference type="GeneTree" id="ENSGT00910000148883"/>
<accession>A0A2I3S6D2</accession>
<dbReference type="Bgee" id="ENSPTRG00000049916">
    <property type="expression patterns" value="Expressed in lung and 14 other cell types or tissues"/>
</dbReference>
<sequence>MHTVTHRGGAGKGESSLSQHMIKRPGWGGGAEEGKPDRPNHSLQWGLTLVLWTSPAIPAAECLPVGAHTL</sequence>
<evidence type="ECO:0000256" key="1">
    <source>
        <dbReference type="SAM" id="MobiDB-lite"/>
    </source>
</evidence>
<evidence type="ECO:0000313" key="3">
    <source>
        <dbReference type="Proteomes" id="UP000002277"/>
    </source>
</evidence>
<reference evidence="2 3" key="1">
    <citation type="journal article" date="2005" name="Nature">
        <title>Initial sequence of the chimpanzee genome and comparison with the human genome.</title>
        <authorList>
            <consortium name="Chimpanzee sequencing and analysis consortium"/>
        </authorList>
    </citation>
    <scope>NUCLEOTIDE SEQUENCE [LARGE SCALE GENOMIC DNA]</scope>
</reference>